<accession>A0A839IQQ2</accession>
<dbReference type="RefSeq" id="WP_182808658.1">
    <property type="nucleotide sequence ID" value="NZ_JACJFM010000010.1"/>
</dbReference>
<dbReference type="AlphaFoldDB" id="A0A839IQQ2"/>
<evidence type="ECO:0000313" key="1">
    <source>
        <dbReference type="EMBL" id="MBB1486872.1"/>
    </source>
</evidence>
<reference evidence="1 2" key="1">
    <citation type="submission" date="2020-08" db="EMBL/GenBank/DDBJ databases">
        <title>Oceanospirillum sp. nov. isolated from marine sediment.</title>
        <authorList>
            <person name="Ji X."/>
        </authorList>
    </citation>
    <scope>NUCLEOTIDE SEQUENCE [LARGE SCALE GENOMIC DNA]</scope>
    <source>
        <strain evidence="1 2">D5</strain>
    </source>
</reference>
<gene>
    <name evidence="1" type="ORF">H4O21_09645</name>
</gene>
<evidence type="ECO:0008006" key="3">
    <source>
        <dbReference type="Google" id="ProtNLM"/>
    </source>
</evidence>
<name>A0A839IQQ2_9GAMM</name>
<dbReference type="Proteomes" id="UP000565262">
    <property type="component" value="Unassembled WGS sequence"/>
</dbReference>
<dbReference type="EMBL" id="JACJFM010000010">
    <property type="protein sequence ID" value="MBB1486872.1"/>
    <property type="molecule type" value="Genomic_DNA"/>
</dbReference>
<sequence length="198" mass="23201">MHVLTERQIRRNRRRLSCLLMLLLVPFVLAWILVRFEIWRPSETINQGSIIQEKQPFYRWPWQAREHFPDQLKQHWLLVLVQGKECQIPCAQWQYQLQQIHKALGKEGDRVRRVLLQSVLNTLPAPEAPQGMGDIAVRRWHNLMMSEPAWQARPWLEKDYQVLVVDPFGNLVTGYAPDHSGSALLKDLRRLLKASSAG</sequence>
<evidence type="ECO:0000313" key="2">
    <source>
        <dbReference type="Proteomes" id="UP000565262"/>
    </source>
</evidence>
<keyword evidence="2" id="KW-1185">Reference proteome</keyword>
<protein>
    <recommendedName>
        <fullName evidence="3">Thioredoxin domain-containing protein</fullName>
    </recommendedName>
</protein>
<comment type="caution">
    <text evidence="1">The sequence shown here is derived from an EMBL/GenBank/DDBJ whole genome shotgun (WGS) entry which is preliminary data.</text>
</comment>
<organism evidence="1 2">
    <name type="scientific">Oceanospirillum sediminis</name>
    <dbReference type="NCBI Taxonomy" id="2760088"/>
    <lineage>
        <taxon>Bacteria</taxon>
        <taxon>Pseudomonadati</taxon>
        <taxon>Pseudomonadota</taxon>
        <taxon>Gammaproteobacteria</taxon>
        <taxon>Oceanospirillales</taxon>
        <taxon>Oceanospirillaceae</taxon>
        <taxon>Oceanospirillum</taxon>
    </lineage>
</organism>
<proteinExistence type="predicted"/>